<keyword evidence="3" id="KW-0804">Transcription</keyword>
<evidence type="ECO:0000313" key="6">
    <source>
        <dbReference type="Proteomes" id="UP000595197"/>
    </source>
</evidence>
<dbReference type="PRINTS" id="PR00778">
    <property type="entry name" value="HTHARSR"/>
</dbReference>
<dbReference type="PANTHER" id="PTHR33154">
    <property type="entry name" value="TRANSCRIPTIONAL REGULATOR, ARSR FAMILY"/>
    <property type="match status" value="1"/>
</dbReference>
<dbReference type="Proteomes" id="UP000595197">
    <property type="component" value="Chromosome"/>
</dbReference>
<evidence type="ECO:0000256" key="2">
    <source>
        <dbReference type="ARBA" id="ARBA00023125"/>
    </source>
</evidence>
<gene>
    <name evidence="5" type="ORF">IGS68_26630</name>
</gene>
<dbReference type="InterPro" id="IPR011991">
    <property type="entry name" value="ArsR-like_HTH"/>
</dbReference>
<dbReference type="NCBIfam" id="NF033788">
    <property type="entry name" value="HTH_metalloreg"/>
    <property type="match status" value="1"/>
</dbReference>
<name>A0ABX7B569_9PROT</name>
<accession>A0ABX7B569</accession>
<organism evidence="5 6">
    <name type="scientific">Skermanella cutis</name>
    <dbReference type="NCBI Taxonomy" id="2775420"/>
    <lineage>
        <taxon>Bacteria</taxon>
        <taxon>Pseudomonadati</taxon>
        <taxon>Pseudomonadota</taxon>
        <taxon>Alphaproteobacteria</taxon>
        <taxon>Rhodospirillales</taxon>
        <taxon>Azospirillaceae</taxon>
        <taxon>Skermanella</taxon>
    </lineage>
</organism>
<dbReference type="InterPro" id="IPR036388">
    <property type="entry name" value="WH-like_DNA-bd_sf"/>
</dbReference>
<dbReference type="CDD" id="cd00090">
    <property type="entry name" value="HTH_ARSR"/>
    <property type="match status" value="1"/>
</dbReference>
<keyword evidence="1" id="KW-0805">Transcription regulation</keyword>
<evidence type="ECO:0000259" key="4">
    <source>
        <dbReference type="PROSITE" id="PS50987"/>
    </source>
</evidence>
<proteinExistence type="predicted"/>
<dbReference type="RefSeq" id="WP_201075810.1">
    <property type="nucleotide sequence ID" value="NZ_CP067420.1"/>
</dbReference>
<feature type="domain" description="HTH arsR-type" evidence="4">
    <location>
        <begin position="5"/>
        <end position="99"/>
    </location>
</feature>
<evidence type="ECO:0000256" key="3">
    <source>
        <dbReference type="ARBA" id="ARBA00023163"/>
    </source>
</evidence>
<dbReference type="Pfam" id="PF01022">
    <property type="entry name" value="HTH_5"/>
    <property type="match status" value="1"/>
</dbReference>
<dbReference type="InterPro" id="IPR001845">
    <property type="entry name" value="HTH_ArsR_DNA-bd_dom"/>
</dbReference>
<dbReference type="SMART" id="SM00418">
    <property type="entry name" value="HTH_ARSR"/>
    <property type="match status" value="1"/>
</dbReference>
<protein>
    <submittedName>
        <fullName evidence="5">Winged helix-turn-helix transcriptional regulator</fullName>
    </submittedName>
</protein>
<reference evidence="5" key="1">
    <citation type="submission" date="2021-02" db="EMBL/GenBank/DDBJ databases">
        <title>Skermanella TT6 skin isolate.</title>
        <authorList>
            <person name="Lee K."/>
            <person name="Ganzorig M."/>
        </authorList>
    </citation>
    <scope>NUCLEOTIDE SEQUENCE</scope>
    <source>
        <strain evidence="5">TT6</strain>
    </source>
</reference>
<keyword evidence="6" id="KW-1185">Reference proteome</keyword>
<dbReference type="SUPFAM" id="SSF46785">
    <property type="entry name" value="Winged helix' DNA-binding domain"/>
    <property type="match status" value="1"/>
</dbReference>
<evidence type="ECO:0000256" key="1">
    <source>
        <dbReference type="ARBA" id="ARBA00023015"/>
    </source>
</evidence>
<keyword evidence="2" id="KW-0238">DNA-binding</keyword>
<dbReference type="InterPro" id="IPR051081">
    <property type="entry name" value="HTH_MetalResp_TranReg"/>
</dbReference>
<dbReference type="PROSITE" id="PS50987">
    <property type="entry name" value="HTH_ARSR_2"/>
    <property type="match status" value="1"/>
</dbReference>
<sequence length="115" mass="12589">MASETVIRTSQLQAKLFRGLADPSRLAILQVLRQGPLHVSAIVTVTGPSQPNVSNHLRCLSECGLVSAETRGRFVHYRLGDERIEQLLRLADELLADTACGVRVCGNYGERETTS</sequence>
<dbReference type="Gene3D" id="1.10.10.10">
    <property type="entry name" value="Winged helix-like DNA-binding domain superfamily/Winged helix DNA-binding domain"/>
    <property type="match status" value="1"/>
</dbReference>
<dbReference type="PANTHER" id="PTHR33154:SF33">
    <property type="entry name" value="TRANSCRIPTIONAL REPRESSOR SDPR"/>
    <property type="match status" value="1"/>
</dbReference>
<dbReference type="InterPro" id="IPR036390">
    <property type="entry name" value="WH_DNA-bd_sf"/>
</dbReference>
<dbReference type="EMBL" id="CP067420">
    <property type="protein sequence ID" value="QQP89504.1"/>
    <property type="molecule type" value="Genomic_DNA"/>
</dbReference>
<evidence type="ECO:0000313" key="5">
    <source>
        <dbReference type="EMBL" id="QQP89504.1"/>
    </source>
</evidence>